<protein>
    <recommendedName>
        <fullName evidence="1">diguanylate cyclase</fullName>
        <ecNumber evidence="1">2.7.7.65</ecNumber>
    </recommendedName>
</protein>
<feature type="domain" description="GGDEF" evidence="7">
    <location>
        <begin position="187"/>
        <end position="324"/>
    </location>
</feature>
<keyword evidence="9" id="KW-1185">Reference proteome</keyword>
<keyword evidence="8" id="KW-0548">Nucleotidyltransferase</keyword>
<dbReference type="Pfam" id="PF00072">
    <property type="entry name" value="Response_reg"/>
    <property type="match status" value="1"/>
</dbReference>
<dbReference type="PROSITE" id="PS50110">
    <property type="entry name" value="RESPONSE_REGULATORY"/>
    <property type="match status" value="1"/>
</dbReference>
<evidence type="ECO:0000313" key="9">
    <source>
        <dbReference type="Proteomes" id="UP001219862"/>
    </source>
</evidence>
<evidence type="ECO:0000256" key="3">
    <source>
        <dbReference type="PROSITE-ProRule" id="PRU00169"/>
    </source>
</evidence>
<dbReference type="Gene3D" id="3.30.70.270">
    <property type="match status" value="1"/>
</dbReference>
<dbReference type="GO" id="GO:0052621">
    <property type="term" value="F:diguanylate cyclase activity"/>
    <property type="evidence" value="ECO:0007669"/>
    <property type="project" value="UniProtKB-EC"/>
</dbReference>
<evidence type="ECO:0000256" key="4">
    <source>
        <dbReference type="SAM" id="Coils"/>
    </source>
</evidence>
<dbReference type="InterPro" id="IPR011006">
    <property type="entry name" value="CheY-like_superfamily"/>
</dbReference>
<accession>A0ABT5KQ88</accession>
<sequence length="367" mass="40231">MLQAPLPTALPPLRILVVDDQASTREVLSAQLQFAGHAVEEADSAESALQAFQRHRPDLVLLDVEMPGHDGYWVASQMRAAEAGGWTPIIFLSSLDQDHCLWQAIESGGDDYLVKPVSSTVLQAKLRAMQRLRRTQSRLIELSDELRLANEQLTRLSHEDALTGLPNRRSFDARLQQEILAAQREQQPLTLVLCDIDFFKGYNDSLGHVAGDACLQRVGSLLQGICRRPRDYPARYGGEEFALILPLTPRSGAMTFARAVLRTLALTAMPHPSSSVAPHLTLSGGITTCIPDQDTAVEGLIRRADDALYAAKSRGRNCFFSFEMQMDTREQRSASRTAADFQASGRAPLSGFGDLLSPAPPSVNGQK</sequence>
<keyword evidence="8" id="KW-0808">Transferase</keyword>
<dbReference type="PANTHER" id="PTHR45138:SF9">
    <property type="entry name" value="DIGUANYLATE CYCLASE DGCM-RELATED"/>
    <property type="match status" value="1"/>
</dbReference>
<dbReference type="SUPFAM" id="SSF52172">
    <property type="entry name" value="CheY-like"/>
    <property type="match status" value="1"/>
</dbReference>
<dbReference type="PROSITE" id="PS50887">
    <property type="entry name" value="GGDEF"/>
    <property type="match status" value="1"/>
</dbReference>
<dbReference type="InterPro" id="IPR029787">
    <property type="entry name" value="Nucleotide_cyclase"/>
</dbReference>
<dbReference type="EMBL" id="JAQQXS010000004">
    <property type="protein sequence ID" value="MDC8784630.1"/>
    <property type="molecule type" value="Genomic_DNA"/>
</dbReference>
<keyword evidence="3" id="KW-0597">Phosphoprotein</keyword>
<feature type="domain" description="Response regulatory" evidence="6">
    <location>
        <begin position="14"/>
        <end position="130"/>
    </location>
</feature>
<dbReference type="SMART" id="SM00448">
    <property type="entry name" value="REC"/>
    <property type="match status" value="1"/>
</dbReference>
<dbReference type="SMART" id="SM00267">
    <property type="entry name" value="GGDEF"/>
    <property type="match status" value="1"/>
</dbReference>
<organism evidence="8 9">
    <name type="scientific">Roseateles koreensis</name>
    <dbReference type="NCBI Taxonomy" id="2987526"/>
    <lineage>
        <taxon>Bacteria</taxon>
        <taxon>Pseudomonadati</taxon>
        <taxon>Pseudomonadota</taxon>
        <taxon>Betaproteobacteria</taxon>
        <taxon>Burkholderiales</taxon>
        <taxon>Sphaerotilaceae</taxon>
        <taxon>Roseateles</taxon>
    </lineage>
</organism>
<dbReference type="NCBIfam" id="TIGR00254">
    <property type="entry name" value="GGDEF"/>
    <property type="match status" value="1"/>
</dbReference>
<dbReference type="RefSeq" id="WP_273595750.1">
    <property type="nucleotide sequence ID" value="NZ_JAQQXS010000004.1"/>
</dbReference>
<reference evidence="8 9" key="1">
    <citation type="submission" date="2022-10" db="EMBL/GenBank/DDBJ databases">
        <title>paucibacter sp. hw8 Genome sequencing.</title>
        <authorList>
            <person name="Park S."/>
        </authorList>
    </citation>
    <scope>NUCLEOTIDE SEQUENCE [LARGE SCALE GENOMIC DNA]</scope>
    <source>
        <strain evidence="9">hw8</strain>
    </source>
</reference>
<dbReference type="Gene3D" id="3.40.50.2300">
    <property type="match status" value="1"/>
</dbReference>
<dbReference type="InterPro" id="IPR000160">
    <property type="entry name" value="GGDEF_dom"/>
</dbReference>
<evidence type="ECO:0000256" key="1">
    <source>
        <dbReference type="ARBA" id="ARBA00012528"/>
    </source>
</evidence>
<evidence type="ECO:0000259" key="6">
    <source>
        <dbReference type="PROSITE" id="PS50110"/>
    </source>
</evidence>
<dbReference type="Pfam" id="PF00990">
    <property type="entry name" value="GGDEF"/>
    <property type="match status" value="1"/>
</dbReference>
<evidence type="ECO:0000256" key="2">
    <source>
        <dbReference type="ARBA" id="ARBA00034247"/>
    </source>
</evidence>
<dbReference type="EC" id="2.7.7.65" evidence="1"/>
<keyword evidence="4" id="KW-0175">Coiled coil</keyword>
<name>A0ABT5KQ88_9BURK</name>
<dbReference type="CDD" id="cd01949">
    <property type="entry name" value="GGDEF"/>
    <property type="match status" value="1"/>
</dbReference>
<comment type="catalytic activity">
    <reaction evidence="2">
        <text>2 GTP = 3',3'-c-di-GMP + 2 diphosphate</text>
        <dbReference type="Rhea" id="RHEA:24898"/>
        <dbReference type="ChEBI" id="CHEBI:33019"/>
        <dbReference type="ChEBI" id="CHEBI:37565"/>
        <dbReference type="ChEBI" id="CHEBI:58805"/>
        <dbReference type="EC" id="2.7.7.65"/>
    </reaction>
</comment>
<dbReference type="InterPro" id="IPR001789">
    <property type="entry name" value="Sig_transdc_resp-reg_receiver"/>
</dbReference>
<dbReference type="Proteomes" id="UP001219862">
    <property type="component" value="Unassembled WGS sequence"/>
</dbReference>
<feature type="region of interest" description="Disordered" evidence="5">
    <location>
        <begin position="331"/>
        <end position="367"/>
    </location>
</feature>
<dbReference type="PANTHER" id="PTHR45138">
    <property type="entry name" value="REGULATORY COMPONENTS OF SENSORY TRANSDUCTION SYSTEM"/>
    <property type="match status" value="1"/>
</dbReference>
<comment type="caution">
    <text evidence="8">The sequence shown here is derived from an EMBL/GenBank/DDBJ whole genome shotgun (WGS) entry which is preliminary data.</text>
</comment>
<evidence type="ECO:0000256" key="5">
    <source>
        <dbReference type="SAM" id="MobiDB-lite"/>
    </source>
</evidence>
<dbReference type="InterPro" id="IPR050469">
    <property type="entry name" value="Diguanylate_Cyclase"/>
</dbReference>
<dbReference type="SUPFAM" id="SSF55073">
    <property type="entry name" value="Nucleotide cyclase"/>
    <property type="match status" value="1"/>
</dbReference>
<dbReference type="InterPro" id="IPR043128">
    <property type="entry name" value="Rev_trsase/Diguanyl_cyclase"/>
</dbReference>
<evidence type="ECO:0000313" key="8">
    <source>
        <dbReference type="EMBL" id="MDC8784630.1"/>
    </source>
</evidence>
<proteinExistence type="predicted"/>
<evidence type="ECO:0000259" key="7">
    <source>
        <dbReference type="PROSITE" id="PS50887"/>
    </source>
</evidence>
<gene>
    <name evidence="8" type="ORF">PRZ01_05450</name>
</gene>
<feature type="modified residue" description="4-aspartylphosphate" evidence="3">
    <location>
        <position position="63"/>
    </location>
</feature>
<feature type="coiled-coil region" evidence="4">
    <location>
        <begin position="132"/>
        <end position="159"/>
    </location>
</feature>